<comment type="caution">
    <text evidence="2">The sequence shown here is derived from an EMBL/GenBank/DDBJ whole genome shotgun (WGS) entry which is preliminary data.</text>
</comment>
<evidence type="ECO:0000256" key="1">
    <source>
        <dbReference type="SAM" id="MobiDB-lite"/>
    </source>
</evidence>
<reference evidence="2" key="1">
    <citation type="submission" date="2021-11" db="EMBL/GenBank/DDBJ databases">
        <authorList>
            <consortium name="Genoscope - CEA"/>
            <person name="William W."/>
        </authorList>
    </citation>
    <scope>NUCLEOTIDE SEQUENCE</scope>
</reference>
<feature type="region of interest" description="Disordered" evidence="1">
    <location>
        <begin position="1"/>
        <end position="64"/>
    </location>
</feature>
<gene>
    <name evidence="2" type="ORF">PECAL_2P13120</name>
</gene>
<protein>
    <submittedName>
        <fullName evidence="2">Uncharacterized protein</fullName>
    </submittedName>
</protein>
<proteinExistence type="predicted"/>
<dbReference type="Proteomes" id="UP000789595">
    <property type="component" value="Unassembled WGS sequence"/>
</dbReference>
<dbReference type="EMBL" id="CAKKNE010000002">
    <property type="protein sequence ID" value="CAH0368253.1"/>
    <property type="molecule type" value="Genomic_DNA"/>
</dbReference>
<evidence type="ECO:0000313" key="2">
    <source>
        <dbReference type="EMBL" id="CAH0368253.1"/>
    </source>
</evidence>
<evidence type="ECO:0000313" key="3">
    <source>
        <dbReference type="Proteomes" id="UP000789595"/>
    </source>
</evidence>
<sequence>GHASGCPTPLGYQRRRRRERRHTPLPGGPQHAVKKAAPPSRADLVPREPASAAVGHGLPRGPSAHTTAMRRALAILALARAYEVYENEYANDVLPGGRGDDDLPNLPYAVDANRYSDGVSSVSPLTDTAPAFPLHRGAVSDAPAGRRRLALAKVQSEIEQGVAAAGDGEYVRERRVAETLERLAANPGAAPATSFWVNASLRWNPSGFAIQSNETYRIEVRGHQRWVDGFVKIDADGYTASYDAVSKCWVAAGRCRAYLGAKRRLLDANWFELVCGVGEYVWRLQEQSDGQGNDTAAYMPLREAEVTASLFRVGSHLDFTATHDGELVCFANDADWLYWNNEGQLRVDVTRTSWPPVAASDLHAAVLYRGGVWEEEASPPTQEPTTAAPSTASPTPNISAP</sequence>
<dbReference type="Gene3D" id="2.60.120.430">
    <property type="entry name" value="Galactose-binding lectin"/>
    <property type="match status" value="1"/>
</dbReference>
<feature type="region of interest" description="Disordered" evidence="1">
    <location>
        <begin position="374"/>
        <end position="401"/>
    </location>
</feature>
<feature type="compositionally biased region" description="Basic residues" evidence="1">
    <location>
        <begin position="13"/>
        <end position="23"/>
    </location>
</feature>
<feature type="compositionally biased region" description="Low complexity" evidence="1">
    <location>
        <begin position="378"/>
        <end position="401"/>
    </location>
</feature>
<name>A0A8J2SED6_9STRA</name>
<accession>A0A8J2SED6</accession>
<organism evidence="2 3">
    <name type="scientific">Pelagomonas calceolata</name>
    <dbReference type="NCBI Taxonomy" id="35677"/>
    <lineage>
        <taxon>Eukaryota</taxon>
        <taxon>Sar</taxon>
        <taxon>Stramenopiles</taxon>
        <taxon>Ochrophyta</taxon>
        <taxon>Pelagophyceae</taxon>
        <taxon>Pelagomonadales</taxon>
        <taxon>Pelagomonadaceae</taxon>
        <taxon>Pelagomonas</taxon>
    </lineage>
</organism>
<dbReference type="OrthoDB" id="191217at2759"/>
<keyword evidence="3" id="KW-1185">Reference proteome</keyword>
<feature type="non-terminal residue" evidence="2">
    <location>
        <position position="401"/>
    </location>
</feature>
<dbReference type="AlphaFoldDB" id="A0A8J2SED6"/>